<protein>
    <submittedName>
        <fullName evidence="1">Uncharacterized protein</fullName>
    </submittedName>
</protein>
<proteinExistence type="predicted"/>
<accession>A0A2A6CDK8</accession>
<reference evidence="1" key="2">
    <citation type="submission" date="2022-06" db="UniProtKB">
        <authorList>
            <consortium name="EnsemblMetazoa"/>
        </authorList>
    </citation>
    <scope>IDENTIFICATION</scope>
    <source>
        <strain evidence="1">PS312</strain>
    </source>
</reference>
<evidence type="ECO:0000313" key="2">
    <source>
        <dbReference type="Proteomes" id="UP000005239"/>
    </source>
</evidence>
<dbReference type="AlphaFoldDB" id="A0A2A6CDK8"/>
<accession>A0A8R1V057</accession>
<dbReference type="EnsemblMetazoa" id="PPA43150.1">
    <property type="protein sequence ID" value="PPA43150.1"/>
    <property type="gene ID" value="WBGene00281519"/>
</dbReference>
<sequence>MITSMTHHGTSAIREQTISMLSPITNQTMPISSLELSNKKRRSTIRLLS</sequence>
<gene>
    <name evidence="1" type="primary">WBGene00281519</name>
</gene>
<keyword evidence="2" id="KW-1185">Reference proteome</keyword>
<dbReference type="Proteomes" id="UP000005239">
    <property type="component" value="Unassembled WGS sequence"/>
</dbReference>
<reference evidence="2" key="1">
    <citation type="journal article" date="2008" name="Nat. Genet.">
        <title>The Pristionchus pacificus genome provides a unique perspective on nematode lifestyle and parasitism.</title>
        <authorList>
            <person name="Dieterich C."/>
            <person name="Clifton S.W."/>
            <person name="Schuster L.N."/>
            <person name="Chinwalla A."/>
            <person name="Delehaunty K."/>
            <person name="Dinkelacker I."/>
            <person name="Fulton L."/>
            <person name="Fulton R."/>
            <person name="Godfrey J."/>
            <person name="Minx P."/>
            <person name="Mitreva M."/>
            <person name="Roeseler W."/>
            <person name="Tian H."/>
            <person name="Witte H."/>
            <person name="Yang S.P."/>
            <person name="Wilson R.K."/>
            <person name="Sommer R.J."/>
        </authorList>
    </citation>
    <scope>NUCLEOTIDE SEQUENCE [LARGE SCALE GENOMIC DNA]</scope>
    <source>
        <strain evidence="2">PS312</strain>
    </source>
</reference>
<evidence type="ECO:0000313" key="1">
    <source>
        <dbReference type="EnsemblMetazoa" id="PPA43150.1"/>
    </source>
</evidence>
<organism evidence="1 2">
    <name type="scientific">Pristionchus pacificus</name>
    <name type="common">Parasitic nematode worm</name>
    <dbReference type="NCBI Taxonomy" id="54126"/>
    <lineage>
        <taxon>Eukaryota</taxon>
        <taxon>Metazoa</taxon>
        <taxon>Ecdysozoa</taxon>
        <taxon>Nematoda</taxon>
        <taxon>Chromadorea</taxon>
        <taxon>Rhabditida</taxon>
        <taxon>Rhabditina</taxon>
        <taxon>Diplogasteromorpha</taxon>
        <taxon>Diplogasteroidea</taxon>
        <taxon>Neodiplogasteridae</taxon>
        <taxon>Pristionchus</taxon>
    </lineage>
</organism>
<name>A0A2A6CDK8_PRIPA</name>